<evidence type="ECO:0000259" key="1">
    <source>
        <dbReference type="Pfam" id="PF21595"/>
    </source>
</evidence>
<dbReference type="Proteomes" id="UP000183567">
    <property type="component" value="Unassembled WGS sequence"/>
</dbReference>
<sequence>MVNKQQSSNPRSRWYPRHLVRVRSNTMSMCSSPRPAPGVYIIVNRVLSPNDDRLAITFNGPDQPATATVRTDGPAQHWVIADYDTKTQSVSPTSAKNLQAAWGSGFVTVLPAGKYVWTIRKTDTGYTIQDGGVTAFWGVEEAIDGAGVTIGVGTGNEKQRWFFESV</sequence>
<reference evidence="2 3" key="1">
    <citation type="submission" date="2016-03" db="EMBL/GenBank/DDBJ databases">
        <title>Comparative genomics of the ectomycorrhizal sister species Rhizopogon vinicolor and Rhizopogon vesiculosus (Basidiomycota: Boletales) reveals a divergence of the mating type B locus.</title>
        <authorList>
            <person name="Mujic A.B."/>
            <person name="Kuo A."/>
            <person name="Tritt A."/>
            <person name="Lipzen A."/>
            <person name="Chen C."/>
            <person name="Johnson J."/>
            <person name="Sharma A."/>
            <person name="Barry K."/>
            <person name="Grigoriev I.V."/>
            <person name="Spatafora J.W."/>
        </authorList>
    </citation>
    <scope>NUCLEOTIDE SEQUENCE [LARGE SCALE GENOMIC DNA]</scope>
    <source>
        <strain evidence="2 3">AM-OR11-056</strain>
    </source>
</reference>
<proteinExistence type="predicted"/>
<dbReference type="InterPro" id="IPR035992">
    <property type="entry name" value="Ricin_B-like_lectins"/>
</dbReference>
<dbReference type="AlphaFoldDB" id="A0A1J8PQ26"/>
<keyword evidence="3" id="KW-1185">Reference proteome</keyword>
<dbReference type="EMBL" id="LVVM01005143">
    <property type="protein sequence ID" value="OJA11254.1"/>
    <property type="molecule type" value="Genomic_DNA"/>
</dbReference>
<organism evidence="2 3">
    <name type="scientific">Rhizopogon vesiculosus</name>
    <dbReference type="NCBI Taxonomy" id="180088"/>
    <lineage>
        <taxon>Eukaryota</taxon>
        <taxon>Fungi</taxon>
        <taxon>Dikarya</taxon>
        <taxon>Basidiomycota</taxon>
        <taxon>Agaricomycotina</taxon>
        <taxon>Agaricomycetes</taxon>
        <taxon>Agaricomycetidae</taxon>
        <taxon>Boletales</taxon>
        <taxon>Suillineae</taxon>
        <taxon>Rhizopogonaceae</taxon>
        <taxon>Rhizopogon</taxon>
    </lineage>
</organism>
<dbReference type="Gene3D" id="2.80.10.50">
    <property type="match status" value="1"/>
</dbReference>
<accession>A0A1J8PQ26</accession>
<dbReference type="OrthoDB" id="5271368at2759"/>
<feature type="domain" description="CCL2-like lectin" evidence="1">
    <location>
        <begin position="38"/>
        <end position="161"/>
    </location>
</feature>
<dbReference type="InterPro" id="IPR048746">
    <property type="entry name" value="CCL2-like_lectin"/>
</dbReference>
<protein>
    <recommendedName>
        <fullName evidence="1">CCL2-like lectin domain-containing protein</fullName>
    </recommendedName>
</protein>
<evidence type="ECO:0000313" key="2">
    <source>
        <dbReference type="EMBL" id="OJA11254.1"/>
    </source>
</evidence>
<dbReference type="CDD" id="cd23715">
    <property type="entry name" value="beta-trefoil_Ricin_CCL2"/>
    <property type="match status" value="1"/>
</dbReference>
<dbReference type="SUPFAM" id="SSF50370">
    <property type="entry name" value="Ricin B-like lectins"/>
    <property type="match status" value="1"/>
</dbReference>
<name>A0A1J8PQ26_9AGAM</name>
<gene>
    <name evidence="2" type="ORF">AZE42_05687</name>
</gene>
<dbReference type="Pfam" id="PF21595">
    <property type="entry name" value="CCL2-like"/>
    <property type="match status" value="1"/>
</dbReference>
<comment type="caution">
    <text evidence="2">The sequence shown here is derived from an EMBL/GenBank/DDBJ whole genome shotgun (WGS) entry which is preliminary data.</text>
</comment>
<evidence type="ECO:0000313" key="3">
    <source>
        <dbReference type="Proteomes" id="UP000183567"/>
    </source>
</evidence>